<keyword evidence="3" id="KW-1185">Reference proteome</keyword>
<dbReference type="GO" id="GO:0003677">
    <property type="term" value="F:DNA binding"/>
    <property type="evidence" value="ECO:0007669"/>
    <property type="project" value="InterPro"/>
</dbReference>
<evidence type="ECO:0000313" key="3">
    <source>
        <dbReference type="Proteomes" id="UP000838763"/>
    </source>
</evidence>
<dbReference type="GO" id="GO:0005694">
    <property type="term" value="C:chromosome"/>
    <property type="evidence" value="ECO:0007669"/>
    <property type="project" value="InterPro"/>
</dbReference>
<dbReference type="OrthoDB" id="5377392at2759"/>
<organism evidence="2 3">
    <name type="scientific">Parascedosporium putredinis</name>
    <dbReference type="NCBI Taxonomy" id="1442378"/>
    <lineage>
        <taxon>Eukaryota</taxon>
        <taxon>Fungi</taxon>
        <taxon>Dikarya</taxon>
        <taxon>Ascomycota</taxon>
        <taxon>Pezizomycotina</taxon>
        <taxon>Sordariomycetes</taxon>
        <taxon>Hypocreomycetidae</taxon>
        <taxon>Microascales</taxon>
        <taxon>Microascaceae</taxon>
        <taxon>Parascedosporium</taxon>
    </lineage>
</organism>
<dbReference type="GO" id="GO:0005524">
    <property type="term" value="F:ATP binding"/>
    <property type="evidence" value="ECO:0007669"/>
    <property type="project" value="InterPro"/>
</dbReference>
<reference evidence="2" key="1">
    <citation type="submission" date="2022-11" db="EMBL/GenBank/DDBJ databases">
        <authorList>
            <person name="Scott C."/>
            <person name="Bruce N."/>
        </authorList>
    </citation>
    <scope>NUCLEOTIDE SEQUENCE</scope>
</reference>
<protein>
    <recommendedName>
        <fullName evidence="1">Spo11/DNA topoisomerase VI subunit A N-terminal domain-containing protein</fullName>
    </recommendedName>
</protein>
<dbReference type="Gene3D" id="3.40.1360.10">
    <property type="match status" value="1"/>
</dbReference>
<dbReference type="AlphaFoldDB" id="A0A9P1M926"/>
<dbReference type="Proteomes" id="UP000838763">
    <property type="component" value="Unassembled WGS sequence"/>
</dbReference>
<name>A0A9P1M926_9PEZI</name>
<evidence type="ECO:0000259" key="1">
    <source>
        <dbReference type="Pfam" id="PF04406"/>
    </source>
</evidence>
<dbReference type="GO" id="GO:0003824">
    <property type="term" value="F:catalytic activity"/>
    <property type="evidence" value="ECO:0007669"/>
    <property type="project" value="InterPro"/>
</dbReference>
<comment type="caution">
    <text evidence="2">The sequence shown here is derived from an EMBL/GenBank/DDBJ whole genome shotgun (WGS) entry which is preliminary data.</text>
</comment>
<evidence type="ECO:0000313" key="2">
    <source>
        <dbReference type="EMBL" id="CAI4214775.1"/>
    </source>
</evidence>
<gene>
    <name evidence="2" type="ORF">PPNO1_LOCUS4503</name>
</gene>
<dbReference type="Pfam" id="PF04406">
    <property type="entry name" value="TP6A_N"/>
    <property type="match status" value="1"/>
</dbReference>
<dbReference type="EMBL" id="CALLCH030000012">
    <property type="protein sequence ID" value="CAI4214775.1"/>
    <property type="molecule type" value="Genomic_DNA"/>
</dbReference>
<feature type="domain" description="Spo11/DNA topoisomerase VI subunit A N-terminal" evidence="1">
    <location>
        <begin position="3"/>
        <end position="31"/>
    </location>
</feature>
<proteinExistence type="predicted"/>
<dbReference type="GO" id="GO:0006259">
    <property type="term" value="P:DNA metabolic process"/>
    <property type="evidence" value="ECO:0007669"/>
    <property type="project" value="InterPro"/>
</dbReference>
<dbReference type="InterPro" id="IPR013049">
    <property type="entry name" value="Spo11/TopoVI_A_N"/>
</dbReference>
<sequence length="113" mass="12588">MNRNLYYEDPEMFGSQDRVDELVDGLALALGDHSAAGQGLLVTLAVALVGKLQDEEIRRELQIMLVTNVKAEIQIMNEDGDVAKEFQILTSFILKSTPHDQGLSDAWLRISFP</sequence>
<accession>A0A9P1M926</accession>